<feature type="binding site" evidence="10">
    <location>
        <position position="872"/>
    </location>
    <ligand>
        <name>Zn(2+)</name>
        <dbReference type="ChEBI" id="CHEBI:29105"/>
    </ligand>
</feature>
<evidence type="ECO:0000259" key="11">
    <source>
        <dbReference type="Pfam" id="PF00133"/>
    </source>
</evidence>
<feature type="short sequence motif" description="'KMSKS' region" evidence="10">
    <location>
        <begin position="593"/>
        <end position="597"/>
    </location>
</feature>
<evidence type="ECO:0000256" key="8">
    <source>
        <dbReference type="ARBA" id="ARBA00025217"/>
    </source>
</evidence>
<dbReference type="SUPFAM" id="SSF52374">
    <property type="entry name" value="Nucleotidylyl transferase"/>
    <property type="match status" value="1"/>
</dbReference>
<evidence type="ECO:0000256" key="2">
    <source>
        <dbReference type="ARBA" id="ARBA00022490"/>
    </source>
</evidence>
<dbReference type="SUPFAM" id="SSF50677">
    <property type="entry name" value="ValRS/IleRS/LeuRS editing domain"/>
    <property type="match status" value="1"/>
</dbReference>
<dbReference type="CDD" id="cd07960">
    <property type="entry name" value="Anticodon_Ia_Ile_BEm"/>
    <property type="match status" value="1"/>
</dbReference>
<dbReference type="InterPro" id="IPR009008">
    <property type="entry name" value="Val/Leu/Ile-tRNA-synth_edit"/>
</dbReference>
<feature type="domain" description="Methionyl/Valyl/Leucyl/Isoleucyl-tRNA synthetase anticodon-binding" evidence="13">
    <location>
        <begin position="680"/>
        <end position="829"/>
    </location>
</feature>
<accession>A0A0F6CKI7</accession>
<feature type="short sequence motif" description="'HIGH' region" evidence="10">
    <location>
        <begin position="59"/>
        <end position="69"/>
    </location>
</feature>
<dbReference type="PANTHER" id="PTHR42765">
    <property type="entry name" value="SOLEUCYL-TRNA SYNTHETASE"/>
    <property type="match status" value="1"/>
</dbReference>
<dbReference type="InterPro" id="IPR002301">
    <property type="entry name" value="Ile-tRNA-ligase"/>
</dbReference>
<feature type="binding site" evidence="10">
    <location>
        <position position="596"/>
    </location>
    <ligand>
        <name>ATP</name>
        <dbReference type="ChEBI" id="CHEBI:30616"/>
    </ligand>
</feature>
<feature type="binding site" evidence="10">
    <location>
        <position position="890"/>
    </location>
    <ligand>
        <name>Zn(2+)</name>
        <dbReference type="ChEBI" id="CHEBI:29105"/>
    </ligand>
</feature>
<proteinExistence type="inferred from homology"/>
<dbReference type="GO" id="GO:0005829">
    <property type="term" value="C:cytosol"/>
    <property type="evidence" value="ECO:0007669"/>
    <property type="project" value="TreeGrafter"/>
</dbReference>
<dbReference type="InterPro" id="IPR009080">
    <property type="entry name" value="tRNAsynth_Ia_anticodon-bd"/>
</dbReference>
<keyword evidence="10" id="KW-0862">Zinc</keyword>
<dbReference type="KEGG" id="mgz:GCW_01825"/>
<dbReference type="SUPFAM" id="SSF47323">
    <property type="entry name" value="Anticodon-binding domain of a subclass of class I aminoacyl-tRNA synthetases"/>
    <property type="match status" value="1"/>
</dbReference>
<dbReference type="EMBL" id="CP006916">
    <property type="protein sequence ID" value="AHB99609.1"/>
    <property type="molecule type" value="Genomic_DNA"/>
</dbReference>
<keyword evidence="6 10" id="KW-0648">Protein biosynthesis</keyword>
<dbReference type="InterPro" id="IPR050081">
    <property type="entry name" value="Ile-tRNA_ligase"/>
</dbReference>
<dbReference type="NCBIfam" id="TIGR00392">
    <property type="entry name" value="ileS"/>
    <property type="match status" value="1"/>
</dbReference>
<dbReference type="Pfam" id="PF08264">
    <property type="entry name" value="Anticodon_1"/>
    <property type="match status" value="1"/>
</dbReference>
<comment type="function">
    <text evidence="8 10">Catalyzes the attachment of isoleucine to tRNA(Ile). As IleRS can inadvertently accommodate and process structurally similar amino acids such as valine, to avoid such errors it has two additional distinct tRNA(Ile)-dependent editing activities. One activity is designated as 'pretransfer' editing and involves the hydrolysis of activated Val-AMP. The other activity is designated 'posttransfer' editing and involves deacylation of mischarged Val-tRNA(Ile).</text>
</comment>
<dbReference type="Pfam" id="PF00133">
    <property type="entry name" value="tRNA-synt_1"/>
    <property type="match status" value="1"/>
</dbReference>
<dbReference type="InterPro" id="IPR033708">
    <property type="entry name" value="Anticodon_Ile_BEm"/>
</dbReference>
<feature type="binding site" evidence="10">
    <location>
        <position position="552"/>
    </location>
    <ligand>
        <name>L-isoleucyl-5'-AMP</name>
        <dbReference type="ChEBI" id="CHEBI:178002"/>
    </ligand>
</feature>
<dbReference type="PROSITE" id="PS00178">
    <property type="entry name" value="AA_TRNA_LIGASE_I"/>
    <property type="match status" value="1"/>
</dbReference>
<feature type="binding site" evidence="10">
    <location>
        <position position="893"/>
    </location>
    <ligand>
        <name>Zn(2+)</name>
        <dbReference type="ChEBI" id="CHEBI:29105"/>
    </ligand>
</feature>
<dbReference type="GO" id="GO:0000049">
    <property type="term" value="F:tRNA binding"/>
    <property type="evidence" value="ECO:0007669"/>
    <property type="project" value="InterPro"/>
</dbReference>
<evidence type="ECO:0000256" key="1">
    <source>
        <dbReference type="ARBA" id="ARBA00006887"/>
    </source>
</evidence>
<comment type="domain">
    <text evidence="10">IleRS has two distinct active sites: one for aminoacylation and one for editing. The misactivated valine is translocated from the active site to the editing site, which sterically excludes the correctly activated isoleucine. The single editing site contains two valyl binding pockets, one specific for each substrate (Val-AMP or Val-tRNA(Ile)).</text>
</comment>
<comment type="cofactor">
    <cofactor evidence="10">
        <name>Zn(2+)</name>
        <dbReference type="ChEBI" id="CHEBI:29105"/>
    </cofactor>
    <text evidence="10">Binds 1 zinc ion per subunit.</text>
</comment>
<dbReference type="GO" id="GO:0005524">
    <property type="term" value="F:ATP binding"/>
    <property type="evidence" value="ECO:0007669"/>
    <property type="project" value="UniProtKB-UniRule"/>
</dbReference>
<dbReference type="Pfam" id="PF06827">
    <property type="entry name" value="zf-FPG_IleRS"/>
    <property type="match status" value="1"/>
</dbReference>
<evidence type="ECO:0000256" key="7">
    <source>
        <dbReference type="ARBA" id="ARBA00023146"/>
    </source>
</evidence>
<dbReference type="InterPro" id="IPR010663">
    <property type="entry name" value="Znf_FPG/IleRS"/>
</dbReference>
<name>A0A0F6CKI7_MYCGL</name>
<gene>
    <name evidence="10 14" type="primary">ileS</name>
    <name evidence="14" type="ORF">GCW_01825</name>
</gene>
<dbReference type="InterPro" id="IPR001412">
    <property type="entry name" value="aa-tRNA-synth_I_CS"/>
</dbReference>
<organism evidence="14 15">
    <name type="scientific">Mycoplasmoides gallisepticum S6</name>
    <dbReference type="NCBI Taxonomy" id="1006581"/>
    <lineage>
        <taxon>Bacteria</taxon>
        <taxon>Bacillati</taxon>
        <taxon>Mycoplasmatota</taxon>
        <taxon>Mycoplasmoidales</taxon>
        <taxon>Mycoplasmoidaceae</taxon>
        <taxon>Mycoplasmoides</taxon>
    </lineage>
</organism>
<dbReference type="Gene3D" id="1.10.730.20">
    <property type="match status" value="1"/>
</dbReference>
<feature type="domain" description="Zinc finger FPG/IleRS-type" evidence="12">
    <location>
        <begin position="870"/>
        <end position="894"/>
    </location>
</feature>
<comment type="subcellular location">
    <subcellularLocation>
        <location evidence="10">Cytoplasm</location>
    </subcellularLocation>
</comment>
<evidence type="ECO:0000256" key="10">
    <source>
        <dbReference type="HAMAP-Rule" id="MF_02002"/>
    </source>
</evidence>
<evidence type="ECO:0000313" key="15">
    <source>
        <dbReference type="Proteomes" id="UP000018735"/>
    </source>
</evidence>
<evidence type="ECO:0000256" key="9">
    <source>
        <dbReference type="ARBA" id="ARBA00048359"/>
    </source>
</evidence>
<evidence type="ECO:0000256" key="5">
    <source>
        <dbReference type="ARBA" id="ARBA00022840"/>
    </source>
</evidence>
<dbReference type="InterPro" id="IPR023585">
    <property type="entry name" value="Ile-tRNA-ligase_type1"/>
</dbReference>
<evidence type="ECO:0000259" key="12">
    <source>
        <dbReference type="Pfam" id="PF06827"/>
    </source>
</evidence>
<keyword evidence="2 10" id="KW-0963">Cytoplasm</keyword>
<dbReference type="HOGENOM" id="CLU_001493_7_0_14"/>
<dbReference type="Gene3D" id="3.90.740.10">
    <property type="entry name" value="Valyl/Leucyl/Isoleucyl-tRNA synthetase, editing domain"/>
    <property type="match status" value="1"/>
</dbReference>
<evidence type="ECO:0000313" key="14">
    <source>
        <dbReference type="EMBL" id="AHB99609.1"/>
    </source>
</evidence>
<dbReference type="InterPro" id="IPR013155">
    <property type="entry name" value="M/V/L/I-tRNA-synth_anticd-bd"/>
</dbReference>
<dbReference type="Proteomes" id="UP000018735">
    <property type="component" value="Chromosome"/>
</dbReference>
<protein>
    <recommendedName>
        <fullName evidence="10">Isoleucine--tRNA ligase</fullName>
        <ecNumber evidence="10">6.1.1.5</ecNumber>
    </recommendedName>
    <alternativeName>
        <fullName evidence="10">Isoleucyl-tRNA synthetase</fullName>
        <shortName evidence="10">IleRS</shortName>
    </alternativeName>
</protein>
<dbReference type="GO" id="GO:0006428">
    <property type="term" value="P:isoleucyl-tRNA aminoacylation"/>
    <property type="evidence" value="ECO:0007669"/>
    <property type="project" value="UniProtKB-UniRule"/>
</dbReference>
<dbReference type="EC" id="6.1.1.5" evidence="10"/>
<dbReference type="GO" id="GO:0008270">
    <property type="term" value="F:zinc ion binding"/>
    <property type="evidence" value="ECO:0007669"/>
    <property type="project" value="UniProtKB-UniRule"/>
</dbReference>
<feature type="binding site" evidence="10">
    <location>
        <position position="875"/>
    </location>
    <ligand>
        <name>Zn(2+)</name>
        <dbReference type="ChEBI" id="CHEBI:29105"/>
    </ligand>
</feature>
<dbReference type="AlphaFoldDB" id="A0A0F6CKI7"/>
<dbReference type="GO" id="GO:0002161">
    <property type="term" value="F:aminoacyl-tRNA deacylase activity"/>
    <property type="evidence" value="ECO:0007669"/>
    <property type="project" value="InterPro"/>
</dbReference>
<keyword evidence="5 10" id="KW-0067">ATP-binding</keyword>
<keyword evidence="10" id="KW-0479">Metal-binding</keyword>
<keyword evidence="4 10" id="KW-0547">Nucleotide-binding</keyword>
<comment type="catalytic activity">
    <reaction evidence="9 10">
        <text>tRNA(Ile) + L-isoleucine + ATP = L-isoleucyl-tRNA(Ile) + AMP + diphosphate</text>
        <dbReference type="Rhea" id="RHEA:11060"/>
        <dbReference type="Rhea" id="RHEA-COMP:9666"/>
        <dbReference type="Rhea" id="RHEA-COMP:9695"/>
        <dbReference type="ChEBI" id="CHEBI:30616"/>
        <dbReference type="ChEBI" id="CHEBI:33019"/>
        <dbReference type="ChEBI" id="CHEBI:58045"/>
        <dbReference type="ChEBI" id="CHEBI:78442"/>
        <dbReference type="ChEBI" id="CHEBI:78528"/>
        <dbReference type="ChEBI" id="CHEBI:456215"/>
        <dbReference type="EC" id="6.1.1.5"/>
    </reaction>
</comment>
<dbReference type="HAMAP" id="MF_02002">
    <property type="entry name" value="Ile_tRNA_synth_type1"/>
    <property type="match status" value="1"/>
</dbReference>
<keyword evidence="3 10" id="KW-0436">Ligase</keyword>
<comment type="subunit">
    <text evidence="10">Monomer.</text>
</comment>
<reference evidence="14 15" key="1">
    <citation type="journal article" date="2011" name="PLoS ONE">
        <title>Core proteome of the minimal cell: comparative proteomics of three mollicute species.</title>
        <authorList>
            <person name="Fisunov G.Y."/>
            <person name="Alexeev D.G."/>
            <person name="Bazaleev N.A."/>
            <person name="Ladygina V.G."/>
            <person name="Galyamina M.A."/>
            <person name="Kondratov I.G."/>
            <person name="Zhukova N.A."/>
            <person name="Serebryakova M.V."/>
            <person name="Demina I.A."/>
            <person name="Govorun V.M."/>
        </authorList>
    </citation>
    <scope>NUCLEOTIDE SEQUENCE [LARGE SCALE GENOMIC DNA]</scope>
    <source>
        <strain evidence="14 15">S6</strain>
    </source>
</reference>
<dbReference type="InterPro" id="IPR014729">
    <property type="entry name" value="Rossmann-like_a/b/a_fold"/>
</dbReference>
<dbReference type="Gene3D" id="3.40.50.620">
    <property type="entry name" value="HUPs"/>
    <property type="match status" value="2"/>
</dbReference>
<evidence type="ECO:0000256" key="3">
    <source>
        <dbReference type="ARBA" id="ARBA00022598"/>
    </source>
</evidence>
<evidence type="ECO:0000256" key="6">
    <source>
        <dbReference type="ARBA" id="ARBA00022917"/>
    </source>
</evidence>
<dbReference type="eggNOG" id="COG0060">
    <property type="taxonomic scope" value="Bacteria"/>
</dbReference>
<feature type="domain" description="Aminoacyl-tRNA synthetase class Ia" evidence="11">
    <location>
        <begin position="29"/>
        <end position="631"/>
    </location>
</feature>
<dbReference type="PRINTS" id="PR00984">
    <property type="entry name" value="TRNASYNTHILE"/>
</dbReference>
<keyword evidence="7 10" id="KW-0030">Aminoacyl-tRNA synthetase</keyword>
<dbReference type="PANTHER" id="PTHR42765:SF1">
    <property type="entry name" value="ISOLEUCINE--TRNA LIGASE, MITOCHONDRIAL"/>
    <property type="match status" value="1"/>
</dbReference>
<evidence type="ECO:0000256" key="4">
    <source>
        <dbReference type="ARBA" id="ARBA00022741"/>
    </source>
</evidence>
<dbReference type="InterPro" id="IPR002300">
    <property type="entry name" value="aa-tRNA-synth_Ia"/>
</dbReference>
<dbReference type="RefSeq" id="WP_011884217.1">
    <property type="nucleotide sequence ID" value="NC_023030.2"/>
</dbReference>
<dbReference type="GO" id="GO:0004822">
    <property type="term" value="F:isoleucine-tRNA ligase activity"/>
    <property type="evidence" value="ECO:0007669"/>
    <property type="project" value="UniProtKB-UniRule"/>
</dbReference>
<comment type="similarity">
    <text evidence="1 10">Belongs to the class-I aminoacyl-tRNA synthetase family. IleS type 1 subfamily.</text>
</comment>
<evidence type="ECO:0000259" key="13">
    <source>
        <dbReference type="Pfam" id="PF08264"/>
    </source>
</evidence>
<sequence length="897" mass="104524">MNKNYKDTLLMPSTDFEMKANLATKESKIQQKWVDDQIYQLRLEKNQDNEQKILHDGPPYANGDIHVGHTMNKILKDVIVRRWLMQGYYSPFILGWDTHGLPIEHAVQSKLGQKEFFKLSVLERIEVCRDFAFNQVQKQKEQFSSLGLVTDFKVCYHTYDKQYEIDQLKVFAKMINEGLVYQDYKPIYWSWSSKSVLSDAEIEYKETKSPSIYVTFKTLDNEVIGKDVNLVIWTTTPWTLPSNLAISVHPELEYTLFEVNGQKYLVGSNLYEQLITKFNFENPKVIQKLKGSSLNKIKYQHCLYDQITGIVVLGEHVSDSDGTGLVHTAPGFGLEDFIVCKKYGIDAYVPINDEGCFDQTVHDSELVGVFYDDANKLIAQKLEARNCLLSLNFINHQAAHDWRSKKPVIYRATKQWFINIKSIKDQLVENINTVKYPNERYAKRMLSMVAERSDWCISRQRTWGLPIPIIFDENHEPILDKELIDNTLRIMEAEGIKAWYEHDAKYFLTNKYDPRKTYYKESDILDVWFDSGTSFNVLKENGIKDKATIYFEGSDQYRGWFNSSMICATVLNKTAPYKELISHGFTLDEKGMKMSKSQGNVISPLTIIKNKGADILRLWAASIDYSNDHRIGNHIIEQNSEIYRKIRNSLFRYILGNLNDFDFKPLDQYQLSLADLLTINHVNKSFKKIDQAYLNYDYLEITKEVNQMVVELSAWYFELIKDSLYCNDKNDPTRKAIQATLNYIFINSLFRIAPILVHTAEEAYSHYQATNKEKSVYLIDPPALFEIKTDLDLDQLATEFSKLKDDVYAEIEKLRKDKVLAKSNEAVVYLSKQYLDINKHLVKQLKTWLNVAEVNFTKNDQITVEKTDFSKCLRCWNYFKELSKNNNEVCQRCSELV</sequence>